<dbReference type="AlphaFoldDB" id="A0A8C2S4N0"/>
<dbReference type="Gene3D" id="6.10.250.30">
    <property type="entry name" value="Capz alpha-1 subunit"/>
    <property type="match status" value="1"/>
</dbReference>
<dbReference type="GO" id="GO:0010591">
    <property type="term" value="P:regulation of lamellipodium assembly"/>
    <property type="evidence" value="ECO:0007669"/>
    <property type="project" value="TreeGrafter"/>
</dbReference>
<organism evidence="11">
    <name type="scientific">Capra hircus</name>
    <name type="common">Goat</name>
    <dbReference type="NCBI Taxonomy" id="9925"/>
    <lineage>
        <taxon>Eukaryota</taxon>
        <taxon>Metazoa</taxon>
        <taxon>Chordata</taxon>
        <taxon>Craniata</taxon>
        <taxon>Vertebrata</taxon>
        <taxon>Euteleostomi</taxon>
        <taxon>Mammalia</taxon>
        <taxon>Eutheria</taxon>
        <taxon>Laurasiatheria</taxon>
        <taxon>Artiodactyla</taxon>
        <taxon>Ruminantia</taxon>
        <taxon>Pecora</taxon>
        <taxon>Bovidae</taxon>
        <taxon>Caprinae</taxon>
        <taxon>Capra</taxon>
    </lineage>
</organism>
<dbReference type="GO" id="GO:0008290">
    <property type="term" value="C:F-actin capping protein complex"/>
    <property type="evidence" value="ECO:0007669"/>
    <property type="project" value="UniProtKB-UniRule"/>
</dbReference>
<keyword evidence="5 8" id="KW-0963">Cytoplasm</keyword>
<dbReference type="InterPro" id="IPR037282">
    <property type="entry name" value="CapZ_alpha/beta"/>
</dbReference>
<keyword evidence="4 8" id="KW-0117">Actin capping</keyword>
<evidence type="ECO:0000256" key="8">
    <source>
        <dbReference type="RuleBase" id="RU365078"/>
    </source>
</evidence>
<keyword evidence="7 8" id="KW-0206">Cytoskeleton</keyword>
<dbReference type="Gene3D" id="3.90.1150.210">
    <property type="entry name" value="F-actin capping protein, beta subunit"/>
    <property type="match status" value="1"/>
</dbReference>
<feature type="chain" id="PRO_5034065843" description="F-actin-capping protein subunit beta" evidence="10">
    <location>
        <begin position="27"/>
        <end position="277"/>
    </location>
</feature>
<evidence type="ECO:0000256" key="7">
    <source>
        <dbReference type="ARBA" id="ARBA00023212"/>
    </source>
</evidence>
<comment type="similarity">
    <text evidence="2 8">Belongs to the F-actin-capping protein beta subunit family.</text>
</comment>
<keyword evidence="10" id="KW-0732">Signal</keyword>
<comment type="subunit">
    <text evidence="8">Heterodimer of an alpha and a beta subunit.</text>
</comment>
<dbReference type="PANTHER" id="PTHR10619:SF2">
    <property type="entry name" value="F-ACTIN-CAPPING PROTEIN SUBUNIT BETA"/>
    <property type="match status" value="1"/>
</dbReference>
<dbReference type="PRINTS" id="PR00192">
    <property type="entry name" value="FACTINCAPB"/>
</dbReference>
<dbReference type="PANTHER" id="PTHR10619">
    <property type="entry name" value="F-ACTIN-CAPPING PROTEIN SUBUNIT BETA"/>
    <property type="match status" value="1"/>
</dbReference>
<dbReference type="Ensembl" id="ENSCHIT00010052782.1">
    <property type="protein sequence ID" value="ENSCHIP00010037650.1"/>
    <property type="gene ID" value="ENSCHIG00010027952.1"/>
</dbReference>
<evidence type="ECO:0000256" key="9">
    <source>
        <dbReference type="SAM" id="MobiDB-lite"/>
    </source>
</evidence>
<evidence type="ECO:0000256" key="5">
    <source>
        <dbReference type="ARBA" id="ARBA00022490"/>
    </source>
</evidence>
<evidence type="ECO:0000256" key="1">
    <source>
        <dbReference type="ARBA" id="ARBA00004245"/>
    </source>
</evidence>
<feature type="signal peptide" evidence="10">
    <location>
        <begin position="1"/>
        <end position="26"/>
    </location>
</feature>
<name>A0A8C2S4N0_CAPHI</name>
<dbReference type="GO" id="GO:0051015">
    <property type="term" value="F:actin filament binding"/>
    <property type="evidence" value="ECO:0007669"/>
    <property type="project" value="TreeGrafter"/>
</dbReference>
<evidence type="ECO:0000313" key="11">
    <source>
        <dbReference type="Ensembl" id="ENSCHIP00010037650.1"/>
    </source>
</evidence>
<dbReference type="GO" id="GO:0000902">
    <property type="term" value="P:cell morphogenesis"/>
    <property type="evidence" value="ECO:0007669"/>
    <property type="project" value="TreeGrafter"/>
</dbReference>
<protein>
    <recommendedName>
        <fullName evidence="3 8">F-actin-capping protein subunit beta</fullName>
    </recommendedName>
</protein>
<evidence type="ECO:0000256" key="3">
    <source>
        <dbReference type="ARBA" id="ARBA00021859"/>
    </source>
</evidence>
<keyword evidence="6 8" id="KW-0009">Actin-binding</keyword>
<dbReference type="GO" id="GO:0051016">
    <property type="term" value="P:barbed-end actin filament capping"/>
    <property type="evidence" value="ECO:0007669"/>
    <property type="project" value="UniProtKB-UniRule"/>
</dbReference>
<dbReference type="InterPro" id="IPR001698">
    <property type="entry name" value="CAPZB"/>
</dbReference>
<dbReference type="GO" id="GO:0051490">
    <property type="term" value="P:negative regulation of filopodium assembly"/>
    <property type="evidence" value="ECO:0007669"/>
    <property type="project" value="TreeGrafter"/>
</dbReference>
<feature type="region of interest" description="Disordered" evidence="9">
    <location>
        <begin position="44"/>
        <end position="64"/>
    </location>
</feature>
<dbReference type="FunFam" id="3.90.1150.210:FF:000001">
    <property type="entry name" value="F-actin-capping protein subunit beta"/>
    <property type="match status" value="1"/>
</dbReference>
<dbReference type="InterPro" id="IPR042276">
    <property type="entry name" value="CapZ_alpha/beta_2"/>
</dbReference>
<evidence type="ECO:0000256" key="4">
    <source>
        <dbReference type="ARBA" id="ARBA00022467"/>
    </source>
</evidence>
<dbReference type="SUPFAM" id="SSF90096">
    <property type="entry name" value="Subunits of heterodimeric actin filament capping protein Capz"/>
    <property type="match status" value="1"/>
</dbReference>
<sequence length="277" mass="30259">AHHTGTPHVPLVFLPAFLKEACLCSAQPSSWGRGLVLAPPLTRVGGGHRPARDPQSRPLPAEGPHVGVKPRRACARRAVPAVALACGSWCVIVTCWGLCVRAESSPAPRRYFEGGVSSVYLWDLDHGFAGVILIKKAGDGSKKIKGCWDSIHVVEVQEKSSGRTAHYKLTSTVMLWLQTNKSGSGTMNLGGSLTRQMEKDETVSDCSPHIANIGRLVEDMENKIRSTLNEIYFGKTKDIVNGLRSVDVIPDNPKFLQLQRELSQVLTQRQTHIQPDN</sequence>
<dbReference type="Pfam" id="PF01115">
    <property type="entry name" value="F_actin_cap_B"/>
    <property type="match status" value="1"/>
</dbReference>
<comment type="subcellular location">
    <subcellularLocation>
        <location evidence="1 8">Cytoplasm</location>
        <location evidence="1 8">Cytoskeleton</location>
    </subcellularLocation>
</comment>
<accession>A0A8C2S4N0</accession>
<proteinExistence type="inferred from homology"/>
<comment type="function">
    <text evidence="8">F-actin-capping proteins bind in a Ca(2+)-independent manner to the fast growing ends of actin filaments (barbed end) thereby blocking the exchange of subunits at these ends. Unlike other capping proteins (such as gelsolin and severin), these proteins do not sever actin filaments.</text>
</comment>
<reference evidence="11" key="1">
    <citation type="submission" date="2025-08" db="UniProtKB">
        <authorList>
            <consortium name="Ensembl"/>
        </authorList>
    </citation>
    <scope>IDENTIFICATION</scope>
</reference>
<evidence type="ECO:0000256" key="6">
    <source>
        <dbReference type="ARBA" id="ARBA00023203"/>
    </source>
</evidence>
<evidence type="ECO:0000256" key="10">
    <source>
        <dbReference type="SAM" id="SignalP"/>
    </source>
</evidence>
<evidence type="ECO:0000256" key="2">
    <source>
        <dbReference type="ARBA" id="ARBA00006039"/>
    </source>
</evidence>